<comment type="pathway">
    <text evidence="3">Carbohydrate biosynthesis; gluconeogenesis.</text>
</comment>
<evidence type="ECO:0000313" key="4">
    <source>
        <dbReference type="EMBL" id="OHA61842.1"/>
    </source>
</evidence>
<comment type="catalytic activity">
    <reaction evidence="3">
        <text>D-glyceraldehyde 3-phosphate = dihydroxyacetone phosphate</text>
        <dbReference type="Rhea" id="RHEA:18585"/>
        <dbReference type="ChEBI" id="CHEBI:57642"/>
        <dbReference type="ChEBI" id="CHEBI:59776"/>
        <dbReference type="EC" id="5.3.1.1"/>
    </reaction>
</comment>
<dbReference type="PANTHER" id="PTHR21139:SF42">
    <property type="entry name" value="TRIOSEPHOSPHATE ISOMERASE"/>
    <property type="match status" value="1"/>
</dbReference>
<evidence type="ECO:0000256" key="1">
    <source>
        <dbReference type="ARBA" id="ARBA00007422"/>
    </source>
</evidence>
<dbReference type="InterPro" id="IPR000652">
    <property type="entry name" value="Triosephosphate_isomerase"/>
</dbReference>
<reference evidence="4 5" key="1">
    <citation type="journal article" date="2016" name="Nat. Commun.">
        <title>Thousands of microbial genomes shed light on interconnected biogeochemical processes in an aquifer system.</title>
        <authorList>
            <person name="Anantharaman K."/>
            <person name="Brown C.T."/>
            <person name="Hug L.A."/>
            <person name="Sharon I."/>
            <person name="Castelle C.J."/>
            <person name="Probst A.J."/>
            <person name="Thomas B.C."/>
            <person name="Singh A."/>
            <person name="Wilkins M.J."/>
            <person name="Karaoz U."/>
            <person name="Brodie E.L."/>
            <person name="Williams K.H."/>
            <person name="Hubbard S.S."/>
            <person name="Banfield J.F."/>
        </authorList>
    </citation>
    <scope>NUCLEOTIDE SEQUENCE [LARGE SCALE GENOMIC DNA]</scope>
</reference>
<dbReference type="Proteomes" id="UP000177140">
    <property type="component" value="Unassembled WGS sequence"/>
</dbReference>
<comment type="caution">
    <text evidence="4">The sequence shown here is derived from an EMBL/GenBank/DDBJ whole genome shotgun (WGS) entry which is preliminary data.</text>
</comment>
<organism evidence="4 5">
    <name type="scientific">Candidatus Vogelbacteria bacterium RIFOXYD2_FULL_44_9</name>
    <dbReference type="NCBI Taxonomy" id="1802441"/>
    <lineage>
        <taxon>Bacteria</taxon>
        <taxon>Candidatus Vogeliibacteriota</taxon>
    </lineage>
</organism>
<dbReference type="SUPFAM" id="SSF51351">
    <property type="entry name" value="Triosephosphate isomerase (TIM)"/>
    <property type="match status" value="1"/>
</dbReference>
<dbReference type="EC" id="5.3.1.1" evidence="3"/>
<sequence length="256" mass="27870">MKKLIVGNWKMNPTSLAEAKKIYSGVKTKVGSLRNVNVVICPPAVYLGVFSATTKGKTGLLLGAQDTHWQESGASTGNISPLMLKDLRTSYVLVGHSERRVAGETDEVVNFKIKAIQEYKMTPILCVGEKERDESGHYLAVIKRQIEDGLEGLSKKASEKLVIAYEPVWAIGKDAKGVETPEGFNHNMIFIRKTLSNIFGQKEAIKIPILYGGSVSAKNADSFLRDGRADGLLVGRDSLTASSFVEIVKIANNSSK</sequence>
<name>A0A1G2QPB5_9BACT</name>
<keyword evidence="3" id="KW-0312">Gluconeogenesis</keyword>
<gene>
    <name evidence="4" type="ORF">A2556_02050</name>
</gene>
<evidence type="ECO:0000256" key="3">
    <source>
        <dbReference type="RuleBase" id="RU363013"/>
    </source>
</evidence>
<dbReference type="UniPathway" id="UPA00138"/>
<dbReference type="CDD" id="cd00311">
    <property type="entry name" value="TIM"/>
    <property type="match status" value="1"/>
</dbReference>
<dbReference type="PANTHER" id="PTHR21139">
    <property type="entry name" value="TRIOSEPHOSPHATE ISOMERASE"/>
    <property type="match status" value="1"/>
</dbReference>
<dbReference type="GO" id="GO:0019563">
    <property type="term" value="P:glycerol catabolic process"/>
    <property type="evidence" value="ECO:0007669"/>
    <property type="project" value="TreeGrafter"/>
</dbReference>
<dbReference type="GO" id="GO:0005829">
    <property type="term" value="C:cytosol"/>
    <property type="evidence" value="ECO:0007669"/>
    <property type="project" value="TreeGrafter"/>
</dbReference>
<dbReference type="Pfam" id="PF00121">
    <property type="entry name" value="TIM"/>
    <property type="match status" value="1"/>
</dbReference>
<proteinExistence type="inferred from homology"/>
<keyword evidence="3" id="KW-0963">Cytoplasm</keyword>
<accession>A0A1G2QPB5</accession>
<dbReference type="Gene3D" id="3.20.20.70">
    <property type="entry name" value="Aldolase class I"/>
    <property type="match status" value="1"/>
</dbReference>
<comment type="pathway">
    <text evidence="3">Carbohydrate degradation; glycolysis; D-glyceraldehyde 3-phosphate from glycerone phosphate: step 1/1.</text>
</comment>
<dbReference type="InterPro" id="IPR013785">
    <property type="entry name" value="Aldolase_TIM"/>
</dbReference>
<dbReference type="GO" id="GO:0006094">
    <property type="term" value="P:gluconeogenesis"/>
    <property type="evidence" value="ECO:0007669"/>
    <property type="project" value="UniProtKB-UniPathway"/>
</dbReference>
<dbReference type="GO" id="GO:0046166">
    <property type="term" value="P:glyceraldehyde-3-phosphate biosynthetic process"/>
    <property type="evidence" value="ECO:0007669"/>
    <property type="project" value="TreeGrafter"/>
</dbReference>
<keyword evidence="3" id="KW-0324">Glycolysis</keyword>
<evidence type="ECO:0000256" key="2">
    <source>
        <dbReference type="ARBA" id="ARBA00023235"/>
    </source>
</evidence>
<dbReference type="AlphaFoldDB" id="A0A1G2QPB5"/>
<dbReference type="GO" id="GO:0004807">
    <property type="term" value="F:triose-phosphate isomerase activity"/>
    <property type="evidence" value="ECO:0007669"/>
    <property type="project" value="UniProtKB-UniRule"/>
</dbReference>
<dbReference type="GO" id="GO:0006096">
    <property type="term" value="P:glycolytic process"/>
    <property type="evidence" value="ECO:0007669"/>
    <property type="project" value="UniProtKB-UniRule"/>
</dbReference>
<keyword evidence="2 3" id="KW-0413">Isomerase</keyword>
<comment type="subunit">
    <text evidence="3">Homodimer.</text>
</comment>
<dbReference type="InterPro" id="IPR035990">
    <property type="entry name" value="TIM_sf"/>
</dbReference>
<dbReference type="PROSITE" id="PS51440">
    <property type="entry name" value="TIM_2"/>
    <property type="match status" value="1"/>
</dbReference>
<protein>
    <recommendedName>
        <fullName evidence="3">Triosephosphate isomerase</fullName>
        <ecNumber evidence="3">5.3.1.1</ecNumber>
    </recommendedName>
</protein>
<dbReference type="NCBIfam" id="TIGR00419">
    <property type="entry name" value="tim"/>
    <property type="match status" value="1"/>
</dbReference>
<comment type="similarity">
    <text evidence="1 3">Belongs to the triosephosphate isomerase family.</text>
</comment>
<evidence type="ECO:0000313" key="5">
    <source>
        <dbReference type="Proteomes" id="UP000177140"/>
    </source>
</evidence>
<dbReference type="EMBL" id="MHTM01000029">
    <property type="protein sequence ID" value="OHA61842.1"/>
    <property type="molecule type" value="Genomic_DNA"/>
</dbReference>
<comment type="subcellular location">
    <subcellularLocation>
        <location evidence="3">Cytoplasm</location>
    </subcellularLocation>
</comment>
<dbReference type="UniPathway" id="UPA00109">
    <property type="reaction ID" value="UER00189"/>
</dbReference>